<feature type="compositionally biased region" description="Basic and acidic residues" evidence="1">
    <location>
        <begin position="8"/>
        <end position="21"/>
    </location>
</feature>
<proteinExistence type="predicted"/>
<organism evidence="2">
    <name type="scientific">Rhizophora mucronata</name>
    <name type="common">Asiatic mangrove</name>
    <dbReference type="NCBI Taxonomy" id="61149"/>
    <lineage>
        <taxon>Eukaryota</taxon>
        <taxon>Viridiplantae</taxon>
        <taxon>Streptophyta</taxon>
        <taxon>Embryophyta</taxon>
        <taxon>Tracheophyta</taxon>
        <taxon>Spermatophyta</taxon>
        <taxon>Magnoliopsida</taxon>
        <taxon>eudicotyledons</taxon>
        <taxon>Gunneridae</taxon>
        <taxon>Pentapetalae</taxon>
        <taxon>rosids</taxon>
        <taxon>fabids</taxon>
        <taxon>Malpighiales</taxon>
        <taxon>Rhizophoraceae</taxon>
        <taxon>Rhizophora</taxon>
    </lineage>
</organism>
<name>A0A2P2QA19_RHIMU</name>
<sequence length="58" mass="6688">MHTSIKANESRLKIGDCKNGKETPFNPTPQYKKTKIVSKVKKPLQCFYKITFSQITEI</sequence>
<feature type="region of interest" description="Disordered" evidence="1">
    <location>
        <begin position="1"/>
        <end position="28"/>
    </location>
</feature>
<evidence type="ECO:0000256" key="1">
    <source>
        <dbReference type="SAM" id="MobiDB-lite"/>
    </source>
</evidence>
<reference evidence="2" key="1">
    <citation type="submission" date="2018-02" db="EMBL/GenBank/DDBJ databases">
        <title>Rhizophora mucronata_Transcriptome.</title>
        <authorList>
            <person name="Meera S.P."/>
            <person name="Sreeshan A."/>
            <person name="Augustine A."/>
        </authorList>
    </citation>
    <scope>NUCLEOTIDE SEQUENCE</scope>
    <source>
        <tissue evidence="2">Leaf</tissue>
    </source>
</reference>
<evidence type="ECO:0000313" key="2">
    <source>
        <dbReference type="EMBL" id="MBX63838.1"/>
    </source>
</evidence>
<protein>
    <submittedName>
        <fullName evidence="2">Uncharacterized protein</fullName>
    </submittedName>
</protein>
<dbReference type="AlphaFoldDB" id="A0A2P2QA19"/>
<accession>A0A2P2QA19</accession>
<dbReference type="EMBL" id="GGEC01083354">
    <property type="protein sequence ID" value="MBX63838.1"/>
    <property type="molecule type" value="Transcribed_RNA"/>
</dbReference>